<feature type="domain" description="Hda lid" evidence="2">
    <location>
        <begin position="182"/>
        <end position="246"/>
    </location>
</feature>
<dbReference type="InterPro" id="IPR027417">
    <property type="entry name" value="P-loop_NTPase"/>
</dbReference>
<dbReference type="Pfam" id="PF22688">
    <property type="entry name" value="Hda_lid"/>
    <property type="match status" value="1"/>
</dbReference>
<dbReference type="InterPro" id="IPR013317">
    <property type="entry name" value="DnaA_dom"/>
</dbReference>
<accession>A0AAU8A1C5</accession>
<dbReference type="Pfam" id="PF00308">
    <property type="entry name" value="Bac_DnaA"/>
    <property type="match status" value="1"/>
</dbReference>
<proteinExistence type="predicted"/>
<dbReference type="EMBL" id="CP099959">
    <property type="protein sequence ID" value="XCC57448.1"/>
    <property type="molecule type" value="Genomic_DNA"/>
</dbReference>
<dbReference type="NCBIfam" id="TIGR03420">
    <property type="entry name" value="DnaA_homol_Hda"/>
    <property type="match status" value="1"/>
</dbReference>
<dbReference type="Gene3D" id="1.10.8.60">
    <property type="match status" value="1"/>
</dbReference>
<dbReference type="RefSeq" id="WP_353438478.1">
    <property type="nucleotide sequence ID" value="NZ_CP099959.1"/>
</dbReference>
<name>A0AAU8A1C5_9BURK</name>
<dbReference type="InterPro" id="IPR017788">
    <property type="entry name" value="Hda"/>
</dbReference>
<evidence type="ECO:0000259" key="2">
    <source>
        <dbReference type="Pfam" id="PF22688"/>
    </source>
</evidence>
<dbReference type="PANTHER" id="PTHR30050">
    <property type="entry name" value="CHROMOSOMAL REPLICATION INITIATOR PROTEIN DNAA"/>
    <property type="match status" value="1"/>
</dbReference>
<dbReference type="GO" id="GO:0006270">
    <property type="term" value="P:DNA replication initiation"/>
    <property type="evidence" value="ECO:0007669"/>
    <property type="project" value="TreeGrafter"/>
</dbReference>
<organism evidence="3">
    <name type="scientific">Polynucleobacter sp. UK-FUSCHL-C3</name>
    <dbReference type="NCBI Taxonomy" id="2955208"/>
    <lineage>
        <taxon>Bacteria</taxon>
        <taxon>Pseudomonadati</taxon>
        <taxon>Pseudomonadota</taxon>
        <taxon>Betaproteobacteria</taxon>
        <taxon>Burkholderiales</taxon>
        <taxon>Burkholderiaceae</taxon>
        <taxon>Polynucleobacter</taxon>
    </lineage>
</organism>
<protein>
    <submittedName>
        <fullName evidence="3">DnaA regulatory inactivator Hda</fullName>
    </submittedName>
</protein>
<evidence type="ECO:0000259" key="1">
    <source>
        <dbReference type="Pfam" id="PF00308"/>
    </source>
</evidence>
<evidence type="ECO:0000313" key="3">
    <source>
        <dbReference type="EMBL" id="XCC57448.1"/>
    </source>
</evidence>
<dbReference type="SUPFAM" id="SSF52540">
    <property type="entry name" value="P-loop containing nucleoside triphosphate hydrolases"/>
    <property type="match status" value="1"/>
</dbReference>
<dbReference type="PANTHER" id="PTHR30050:SF5">
    <property type="entry name" value="DNAA REGULATORY INACTIVATOR HDA"/>
    <property type="match status" value="1"/>
</dbReference>
<dbReference type="GO" id="GO:0032297">
    <property type="term" value="P:negative regulation of DNA-templated DNA replication initiation"/>
    <property type="evidence" value="ECO:0007669"/>
    <property type="project" value="InterPro"/>
</dbReference>
<sequence length="253" mass="28662">MNHSSALPRQFALDLNQTPPASLHNFLVSGNEELKNTLERSIAAWPSASEREVLIEERWLYWWGNNGCGRTHLLKAMSYAAKERAIAFIELNPNQPNAWIECEDQLSRSYSKEVIVMTVDDVDQLDDRLQASLFRILNLVHANSNYFVYLAGSMAPNGLELREDLRTRLAWGLIFQIHPLTDSEKVSALTHAAKERGLNLSVDVLPWLISHFYRDMPSLMALLDALDAHSLETKRAITLPLVRELLQIAGTKS</sequence>
<gene>
    <name evidence="3" type="primary">hda</name>
    <name evidence="3" type="ORF">NKE59_08125</name>
</gene>
<dbReference type="GO" id="GO:0003688">
    <property type="term" value="F:DNA replication origin binding"/>
    <property type="evidence" value="ECO:0007669"/>
    <property type="project" value="TreeGrafter"/>
</dbReference>
<reference evidence="3" key="1">
    <citation type="submission" date="2022-06" db="EMBL/GenBank/DDBJ databases">
        <title>New Polynucleobacter species.</title>
        <authorList>
            <person name="Hahn M.W."/>
        </authorList>
    </citation>
    <scope>NUCLEOTIDE SEQUENCE</scope>
    <source>
        <strain evidence="3">UK-FUSCHL-C3</strain>
    </source>
</reference>
<feature type="domain" description="Chromosomal replication initiator protein DnaA ATPAse" evidence="1">
    <location>
        <begin position="24"/>
        <end position="175"/>
    </location>
</feature>
<dbReference type="Gene3D" id="3.40.50.300">
    <property type="entry name" value="P-loop containing nucleotide triphosphate hydrolases"/>
    <property type="match status" value="1"/>
</dbReference>
<dbReference type="AlphaFoldDB" id="A0AAU8A1C5"/>
<dbReference type="GO" id="GO:0005886">
    <property type="term" value="C:plasma membrane"/>
    <property type="evidence" value="ECO:0007669"/>
    <property type="project" value="TreeGrafter"/>
</dbReference>
<dbReference type="InterPro" id="IPR055199">
    <property type="entry name" value="Hda_lid"/>
</dbReference>